<dbReference type="EMBL" id="JANSUY010000013">
    <property type="protein sequence ID" value="MCR9016208.1"/>
    <property type="molecule type" value="Genomic_DNA"/>
</dbReference>
<dbReference type="RefSeq" id="WP_258424061.1">
    <property type="nucleotide sequence ID" value="NZ_JANAEZ010000006.1"/>
</dbReference>
<gene>
    <name evidence="2" type="ORF">NU887_14280</name>
</gene>
<keyword evidence="3" id="KW-1185">Reference proteome</keyword>
<name>A0A9X2P565_9BACT</name>
<reference evidence="2" key="1">
    <citation type="submission" date="2022-08" db="EMBL/GenBank/DDBJ databases">
        <authorList>
            <person name="Zhang D."/>
        </authorList>
    </citation>
    <scope>NUCLEOTIDE SEQUENCE</scope>
    <source>
        <strain evidence="2">XJ19-11</strain>
    </source>
</reference>
<protein>
    <submittedName>
        <fullName evidence="2">Uncharacterized protein</fullName>
    </submittedName>
</protein>
<dbReference type="AlphaFoldDB" id="A0A9X2P565"/>
<keyword evidence="1" id="KW-0812">Transmembrane</keyword>
<sequence length="185" mass="21758">MKLKYSFFIFLLLTIIAFWIMRHHQFQFEAATGLKFNVMEFELPGSAEKLNELIETWGEPGQKAFVLKQLQLDYFFMSTLFPTIFILCLWARKNFQVLELKNHSPDRFTFPKNLLFFLAAFQVLALIFDISENIRLTQWIQRGFVGNMVLFETLVKMKFVFAAAGFLSALFFLGYEMVVFKKKGI</sequence>
<proteinExistence type="predicted"/>
<accession>A0A9X2P565</accession>
<keyword evidence="1" id="KW-1133">Transmembrane helix</keyword>
<feature type="transmembrane region" description="Helical" evidence="1">
    <location>
        <begin position="74"/>
        <end position="92"/>
    </location>
</feature>
<comment type="caution">
    <text evidence="2">The sequence shown here is derived from an EMBL/GenBank/DDBJ whole genome shotgun (WGS) entry which is preliminary data.</text>
</comment>
<keyword evidence="1" id="KW-0472">Membrane</keyword>
<organism evidence="2 3">
    <name type="scientific">Aquiflexum gelatinilyticum</name>
    <dbReference type="NCBI Taxonomy" id="2961943"/>
    <lineage>
        <taxon>Bacteria</taxon>
        <taxon>Pseudomonadati</taxon>
        <taxon>Bacteroidota</taxon>
        <taxon>Cytophagia</taxon>
        <taxon>Cytophagales</taxon>
        <taxon>Cyclobacteriaceae</taxon>
        <taxon>Aquiflexum</taxon>
    </lineage>
</organism>
<evidence type="ECO:0000313" key="2">
    <source>
        <dbReference type="EMBL" id="MCR9016208.1"/>
    </source>
</evidence>
<evidence type="ECO:0000313" key="3">
    <source>
        <dbReference type="Proteomes" id="UP001142175"/>
    </source>
</evidence>
<feature type="transmembrane region" description="Helical" evidence="1">
    <location>
        <begin position="159"/>
        <end position="180"/>
    </location>
</feature>
<evidence type="ECO:0000256" key="1">
    <source>
        <dbReference type="SAM" id="Phobius"/>
    </source>
</evidence>
<dbReference type="Proteomes" id="UP001142175">
    <property type="component" value="Unassembled WGS sequence"/>
</dbReference>
<feature type="transmembrane region" description="Helical" evidence="1">
    <location>
        <begin position="113"/>
        <end position="131"/>
    </location>
</feature>